<dbReference type="InterPro" id="IPR000064">
    <property type="entry name" value="NLP_P60_dom"/>
</dbReference>
<dbReference type="InterPro" id="IPR038765">
    <property type="entry name" value="Papain-like_cys_pep_sf"/>
</dbReference>
<dbReference type="InterPro" id="IPR051202">
    <property type="entry name" value="Peptidase_C40"/>
</dbReference>
<comment type="similarity">
    <text evidence="1">Belongs to the peptidase C40 family.</text>
</comment>
<evidence type="ECO:0000256" key="5">
    <source>
        <dbReference type="SAM" id="Coils"/>
    </source>
</evidence>
<proteinExistence type="inferred from homology"/>
<protein>
    <submittedName>
        <fullName evidence="7">NlpC/P60 family protein</fullName>
    </submittedName>
</protein>
<reference evidence="7 8" key="1">
    <citation type="submission" date="2019-02" db="EMBL/GenBank/DDBJ databases">
        <title>Draft genome sequences of novel Actinobacteria.</title>
        <authorList>
            <person name="Sahin N."/>
            <person name="Ay H."/>
            <person name="Saygin H."/>
        </authorList>
    </citation>
    <scope>NUCLEOTIDE SEQUENCE [LARGE SCALE GENOMIC DNA]</scope>
    <source>
        <strain evidence="7 8">JCM 30529</strain>
    </source>
</reference>
<evidence type="ECO:0000256" key="4">
    <source>
        <dbReference type="ARBA" id="ARBA00022807"/>
    </source>
</evidence>
<feature type="coiled-coil region" evidence="5">
    <location>
        <begin position="114"/>
        <end position="155"/>
    </location>
</feature>
<evidence type="ECO:0000259" key="6">
    <source>
        <dbReference type="PROSITE" id="PS51935"/>
    </source>
</evidence>
<evidence type="ECO:0000313" key="7">
    <source>
        <dbReference type="EMBL" id="TDB92400.1"/>
    </source>
</evidence>
<comment type="caution">
    <text evidence="7">The sequence shown here is derived from an EMBL/GenBank/DDBJ whole genome shotgun (WGS) entry which is preliminary data.</text>
</comment>
<dbReference type="SUPFAM" id="SSF54001">
    <property type="entry name" value="Cysteine proteinases"/>
    <property type="match status" value="1"/>
</dbReference>
<keyword evidence="2" id="KW-0645">Protease</keyword>
<evidence type="ECO:0000313" key="8">
    <source>
        <dbReference type="Proteomes" id="UP000295626"/>
    </source>
</evidence>
<feature type="domain" description="NlpC/P60" evidence="6">
    <location>
        <begin position="281"/>
        <end position="397"/>
    </location>
</feature>
<keyword evidence="8" id="KW-1185">Reference proteome</keyword>
<feature type="non-terminal residue" evidence="7">
    <location>
        <position position="397"/>
    </location>
</feature>
<keyword evidence="5" id="KW-0175">Coiled coil</keyword>
<keyword evidence="4" id="KW-0788">Thiol protease</keyword>
<dbReference type="PROSITE" id="PS51935">
    <property type="entry name" value="NLPC_P60"/>
    <property type="match status" value="1"/>
</dbReference>
<sequence>MVDSGHGRRRTRRRPVVSPVLRPRLWAALLGAVATAVLTAPAYADPSLPSTVPDSGSRPVVTGGLHLPGGLTAPGVPTLPGTPTTVQPANLISGPLAAQITAAQTQLGLLGDQLLGLEQQRTEAEAQLATAKQNRELAQQALAQAQQKADQAAADTLKAAAALPAGEFGQDLHHLSQLQRISRGDKAPGATTATGGELTRARAGDQATAQALVAAESRAQGIREQYAAIDKERRTQETKLLQLRRDNSTQLVELERQQDAAEQQLGSEYVNGGSAAGMTAHPRAMAAVRYALAQRGDPYVWAAEGPDAFDCSGLVWAAYRSKGADYRDLPRVSRDQYYATRSRTVARTALLPGDLVFFASGSSWRTIHHMGMYIGDGKMVHAPPTGDVVKISPVRWW</sequence>
<name>A0ABY2DFC4_9ACTN</name>
<gene>
    <name evidence="7" type="ORF">E1091_12995</name>
</gene>
<keyword evidence="3" id="KW-0378">Hydrolase</keyword>
<dbReference type="Gene3D" id="3.90.1720.10">
    <property type="entry name" value="endopeptidase domain like (from Nostoc punctiforme)"/>
    <property type="match status" value="1"/>
</dbReference>
<organism evidence="7 8">
    <name type="scientific">Micromonospora fluostatini</name>
    <dbReference type="NCBI Taxonomy" id="1629071"/>
    <lineage>
        <taxon>Bacteria</taxon>
        <taxon>Bacillati</taxon>
        <taxon>Actinomycetota</taxon>
        <taxon>Actinomycetes</taxon>
        <taxon>Micromonosporales</taxon>
        <taxon>Micromonosporaceae</taxon>
        <taxon>Micromonospora</taxon>
    </lineage>
</organism>
<dbReference type="Proteomes" id="UP000295626">
    <property type="component" value="Unassembled WGS sequence"/>
</dbReference>
<dbReference type="EMBL" id="SMKE01000472">
    <property type="protein sequence ID" value="TDB92400.1"/>
    <property type="molecule type" value="Genomic_DNA"/>
</dbReference>
<accession>A0ABY2DFC4</accession>
<dbReference type="PANTHER" id="PTHR47053:SF1">
    <property type="entry name" value="MUREIN DD-ENDOPEPTIDASE MEPH-RELATED"/>
    <property type="match status" value="1"/>
</dbReference>
<dbReference type="PANTHER" id="PTHR47053">
    <property type="entry name" value="MUREIN DD-ENDOPEPTIDASE MEPH-RELATED"/>
    <property type="match status" value="1"/>
</dbReference>
<evidence type="ECO:0000256" key="3">
    <source>
        <dbReference type="ARBA" id="ARBA00022801"/>
    </source>
</evidence>
<evidence type="ECO:0000256" key="2">
    <source>
        <dbReference type="ARBA" id="ARBA00022670"/>
    </source>
</evidence>
<dbReference type="Pfam" id="PF00877">
    <property type="entry name" value="NLPC_P60"/>
    <property type="match status" value="1"/>
</dbReference>
<evidence type="ECO:0000256" key="1">
    <source>
        <dbReference type="ARBA" id="ARBA00007074"/>
    </source>
</evidence>